<dbReference type="InterPro" id="IPR000330">
    <property type="entry name" value="SNF2_N"/>
</dbReference>
<protein>
    <recommendedName>
        <fullName evidence="2">SNF2 N-terminal domain-containing protein</fullName>
    </recommendedName>
</protein>
<name>A0AAV1LLD1_9NEOP</name>
<reference evidence="3 4" key="1">
    <citation type="submission" date="2023-11" db="EMBL/GenBank/DDBJ databases">
        <authorList>
            <person name="Hedman E."/>
            <person name="Englund M."/>
            <person name="Stromberg M."/>
            <person name="Nyberg Akerstrom W."/>
            <person name="Nylinder S."/>
            <person name="Jareborg N."/>
            <person name="Kallberg Y."/>
            <person name="Kronander E."/>
        </authorList>
    </citation>
    <scope>NUCLEOTIDE SEQUENCE [LARGE SCALE GENOMIC DNA]</scope>
</reference>
<feature type="compositionally biased region" description="Polar residues" evidence="1">
    <location>
        <begin position="456"/>
        <end position="473"/>
    </location>
</feature>
<feature type="region of interest" description="Disordered" evidence="1">
    <location>
        <begin position="456"/>
        <end position="490"/>
    </location>
</feature>
<evidence type="ECO:0000313" key="3">
    <source>
        <dbReference type="EMBL" id="CAK1595818.1"/>
    </source>
</evidence>
<dbReference type="Proteomes" id="UP001314205">
    <property type="component" value="Unassembled WGS sequence"/>
</dbReference>
<evidence type="ECO:0000256" key="1">
    <source>
        <dbReference type="SAM" id="MobiDB-lite"/>
    </source>
</evidence>
<dbReference type="GO" id="GO:0005524">
    <property type="term" value="F:ATP binding"/>
    <property type="evidence" value="ECO:0007669"/>
    <property type="project" value="InterPro"/>
</dbReference>
<gene>
    <name evidence="3" type="ORF">PARMNEM_LOCUS15244</name>
</gene>
<dbReference type="AlphaFoldDB" id="A0AAV1LLD1"/>
<dbReference type="InterPro" id="IPR027417">
    <property type="entry name" value="P-loop_NTPase"/>
</dbReference>
<accession>A0AAV1LLD1</accession>
<evidence type="ECO:0000313" key="4">
    <source>
        <dbReference type="Proteomes" id="UP001314205"/>
    </source>
</evidence>
<dbReference type="Gene3D" id="3.40.50.10810">
    <property type="entry name" value="Tandem AAA-ATPase domain"/>
    <property type="match status" value="1"/>
</dbReference>
<dbReference type="EMBL" id="CAVLGL010000093">
    <property type="protein sequence ID" value="CAK1595818.1"/>
    <property type="molecule type" value="Genomic_DNA"/>
</dbReference>
<dbReference type="SUPFAM" id="SSF52540">
    <property type="entry name" value="P-loop containing nucleoside triphosphate hydrolases"/>
    <property type="match status" value="1"/>
</dbReference>
<feature type="compositionally biased region" description="Basic and acidic residues" evidence="1">
    <location>
        <begin position="474"/>
        <end position="490"/>
    </location>
</feature>
<evidence type="ECO:0000259" key="2">
    <source>
        <dbReference type="Pfam" id="PF00176"/>
    </source>
</evidence>
<organism evidence="3 4">
    <name type="scientific">Parnassius mnemosyne</name>
    <name type="common">clouded apollo</name>
    <dbReference type="NCBI Taxonomy" id="213953"/>
    <lineage>
        <taxon>Eukaryota</taxon>
        <taxon>Metazoa</taxon>
        <taxon>Ecdysozoa</taxon>
        <taxon>Arthropoda</taxon>
        <taxon>Hexapoda</taxon>
        <taxon>Insecta</taxon>
        <taxon>Pterygota</taxon>
        <taxon>Neoptera</taxon>
        <taxon>Endopterygota</taxon>
        <taxon>Lepidoptera</taxon>
        <taxon>Glossata</taxon>
        <taxon>Ditrysia</taxon>
        <taxon>Papilionoidea</taxon>
        <taxon>Papilionidae</taxon>
        <taxon>Parnassiinae</taxon>
        <taxon>Parnassini</taxon>
        <taxon>Parnassius</taxon>
        <taxon>Driopa</taxon>
    </lineage>
</organism>
<proteinExistence type="predicted"/>
<dbReference type="Pfam" id="PF00176">
    <property type="entry name" value="SNF2-rel_dom"/>
    <property type="match status" value="1"/>
</dbReference>
<comment type="caution">
    <text evidence="3">The sequence shown here is derived from an EMBL/GenBank/DDBJ whole genome shotgun (WGS) entry which is preliminary data.</text>
</comment>
<dbReference type="InterPro" id="IPR038718">
    <property type="entry name" value="SNF2-like_sf"/>
</dbReference>
<sequence>MIGVNNHYIERLYLDKRRNEEVYIDTCPLPQHQIDGIRFLFRQFKNKKPGIILNNPEGYGKTVQVALFLNAVRRILKNPVLILCKDDKEVNKWINIFKMWTKYTEDDIAVDPTNIFVKKSIFIKNATETAAYSRRDWSVVVVKNDLVQKDLLKVPFNTAYKVWLTTIDMRKDIQMLNAIYGWLYSEKKFNVENYLASKTNYEGSLNKLLVLDAFLEDIVIARNDFITPFKTDEVSPEDEIYILPKISKKNKDATGTKIKRTKRKVEEDNAMHNKTEYTNINTNSKYDLGVSNMVMDTQDFIDDFKIDTYSNSNNRFKKKGDEDEKDVEKFNRDKDILVHKDFEFINDTNLIDTNGEDISFAEAVNDIIDNENERILNDIGGQSKSNGDFSNFNKTAEIQVLQENEDSDNIKSEIIPIDINIIKNESIENRSVLIAVSPNNVTNNKTNIKVEIDIDSNSNSKNDATIPKSPNNKSEIEHQKKEKTRNDLDSKISEMEEKAMKKFKGSILDSLF</sequence>
<keyword evidence="4" id="KW-1185">Reference proteome</keyword>
<feature type="domain" description="SNF2 N-terminal" evidence="2">
    <location>
        <begin position="32"/>
        <end position="170"/>
    </location>
</feature>